<sequence>MPPPDPARAVDGTWTETTYFQQSQDPINATLTFTGTAIYVYFILANNAGAGVISKTMANITLDNQSPLLFEHIPDMSTTALQYYALGFSQDNLENVHHSLVISVSGIQEEVYVNFDYAIYTHEDIVAEGTGEPLMGPTDQPPIPTASQPESPQPFSNSFPSIMSATEVFSVPLTAQLPSNAPSISAPLSTSPGPLVLPVPAPGLSTFLTPPSSPTDIGTPAGSSQTPSSTPFSQHAKSNIPVGAIAGGGVGGLLILSLFVFGIVFTRRWRRQKHRYSNRGSANLLGSEGGSTESRIYAGNVENDGIDTTVVPFPLGSPSPEQFAGVKPSEAVAMSSRDDMPSLTLAPRTTRNLTDSEVARANSGRRMADLRRVRQEELDQRLQGMQQEMIEVLNEINNRRASHQMLRPLPIPGQQSQTLSMGVRINHGGGPTQDQTSVDELQETVHHMRRHIEHLQQQQQSAWAQGLSDDPPPGYTTDTRL</sequence>
<keyword evidence="2" id="KW-0472">Membrane</keyword>
<protein>
    <submittedName>
        <fullName evidence="3">Uncharacterized protein</fullName>
    </submittedName>
</protein>
<feature type="region of interest" description="Disordered" evidence="1">
    <location>
        <begin position="452"/>
        <end position="481"/>
    </location>
</feature>
<accession>A0A8H5BE39</accession>
<gene>
    <name evidence="3" type="ORF">D9619_000367</name>
</gene>
<evidence type="ECO:0000313" key="4">
    <source>
        <dbReference type="Proteomes" id="UP000567179"/>
    </source>
</evidence>
<feature type="compositionally biased region" description="Low complexity" evidence="1">
    <location>
        <begin position="223"/>
        <end position="234"/>
    </location>
</feature>
<organism evidence="3 4">
    <name type="scientific">Psilocybe cf. subviscida</name>
    <dbReference type="NCBI Taxonomy" id="2480587"/>
    <lineage>
        <taxon>Eukaryota</taxon>
        <taxon>Fungi</taxon>
        <taxon>Dikarya</taxon>
        <taxon>Basidiomycota</taxon>
        <taxon>Agaricomycotina</taxon>
        <taxon>Agaricomycetes</taxon>
        <taxon>Agaricomycetidae</taxon>
        <taxon>Agaricales</taxon>
        <taxon>Agaricineae</taxon>
        <taxon>Strophariaceae</taxon>
        <taxon>Psilocybe</taxon>
    </lineage>
</organism>
<feature type="region of interest" description="Disordered" evidence="1">
    <location>
        <begin position="130"/>
        <end position="157"/>
    </location>
</feature>
<feature type="compositionally biased region" description="Polar residues" evidence="1">
    <location>
        <begin position="145"/>
        <end position="157"/>
    </location>
</feature>
<comment type="caution">
    <text evidence="3">The sequence shown here is derived from an EMBL/GenBank/DDBJ whole genome shotgun (WGS) entry which is preliminary data.</text>
</comment>
<dbReference type="EMBL" id="JAACJJ010000028">
    <property type="protein sequence ID" value="KAF5321585.1"/>
    <property type="molecule type" value="Genomic_DNA"/>
</dbReference>
<keyword evidence="2" id="KW-0812">Transmembrane</keyword>
<reference evidence="3 4" key="1">
    <citation type="journal article" date="2020" name="ISME J.">
        <title>Uncovering the hidden diversity of litter-decomposition mechanisms in mushroom-forming fungi.</title>
        <authorList>
            <person name="Floudas D."/>
            <person name="Bentzer J."/>
            <person name="Ahren D."/>
            <person name="Johansson T."/>
            <person name="Persson P."/>
            <person name="Tunlid A."/>
        </authorList>
    </citation>
    <scope>NUCLEOTIDE SEQUENCE [LARGE SCALE GENOMIC DNA]</scope>
    <source>
        <strain evidence="3 4">CBS 101986</strain>
    </source>
</reference>
<evidence type="ECO:0000313" key="3">
    <source>
        <dbReference type="EMBL" id="KAF5321585.1"/>
    </source>
</evidence>
<dbReference type="OrthoDB" id="2758521at2759"/>
<evidence type="ECO:0000256" key="2">
    <source>
        <dbReference type="SAM" id="Phobius"/>
    </source>
</evidence>
<dbReference type="Proteomes" id="UP000567179">
    <property type="component" value="Unassembled WGS sequence"/>
</dbReference>
<dbReference type="Gene3D" id="2.60.120.260">
    <property type="entry name" value="Galactose-binding domain-like"/>
    <property type="match status" value="1"/>
</dbReference>
<name>A0A8H5BE39_9AGAR</name>
<keyword evidence="4" id="KW-1185">Reference proteome</keyword>
<feature type="region of interest" description="Disordered" evidence="1">
    <location>
        <begin position="209"/>
        <end position="235"/>
    </location>
</feature>
<dbReference type="AlphaFoldDB" id="A0A8H5BE39"/>
<feature type="transmembrane region" description="Helical" evidence="2">
    <location>
        <begin position="242"/>
        <end position="265"/>
    </location>
</feature>
<keyword evidence="2" id="KW-1133">Transmembrane helix</keyword>
<evidence type="ECO:0000256" key="1">
    <source>
        <dbReference type="SAM" id="MobiDB-lite"/>
    </source>
</evidence>
<proteinExistence type="predicted"/>